<sequence length="81" mass="9061">MKLSKIQLAGIIASQYRTIDALTEDMRELIGVINSKPNAPDGDHEKRLASLLKHLEEIAENKVVLQVMGHDIDQKTTITRP</sequence>
<organism evidence="1">
    <name type="scientific">hydrothermal vent metagenome</name>
    <dbReference type="NCBI Taxonomy" id="652676"/>
    <lineage>
        <taxon>unclassified sequences</taxon>
        <taxon>metagenomes</taxon>
        <taxon>ecological metagenomes</taxon>
    </lineage>
</organism>
<accession>A0A3B0V6W7</accession>
<name>A0A3B0V6W7_9ZZZZ</name>
<protein>
    <submittedName>
        <fullName evidence="1">Uncharacterized protein</fullName>
    </submittedName>
</protein>
<evidence type="ECO:0000313" key="1">
    <source>
        <dbReference type="EMBL" id="VAW36660.1"/>
    </source>
</evidence>
<gene>
    <name evidence="1" type="ORF">MNBD_DELTA02-648</name>
</gene>
<dbReference type="AlphaFoldDB" id="A0A3B0V6W7"/>
<proteinExistence type="predicted"/>
<reference evidence="1" key="1">
    <citation type="submission" date="2018-06" db="EMBL/GenBank/DDBJ databases">
        <authorList>
            <person name="Zhirakovskaya E."/>
        </authorList>
    </citation>
    <scope>NUCLEOTIDE SEQUENCE</scope>
</reference>
<dbReference type="EMBL" id="UOEZ01000043">
    <property type="protein sequence ID" value="VAW36660.1"/>
    <property type="molecule type" value="Genomic_DNA"/>
</dbReference>